<evidence type="ECO:0000259" key="2">
    <source>
        <dbReference type="Pfam" id="PF00892"/>
    </source>
</evidence>
<dbReference type="EMBL" id="MFAE01000002">
    <property type="protein sequence ID" value="OGD67660.1"/>
    <property type="molecule type" value="Genomic_DNA"/>
</dbReference>
<dbReference type="Proteomes" id="UP000179003">
    <property type="component" value="Unassembled WGS sequence"/>
</dbReference>
<comment type="caution">
    <text evidence="3">The sequence shown here is derived from an EMBL/GenBank/DDBJ whole genome shotgun (WGS) entry which is preliminary data.</text>
</comment>
<gene>
    <name evidence="3" type="ORF">A2442_03750</name>
</gene>
<protein>
    <recommendedName>
        <fullName evidence="2">EamA domain-containing protein</fullName>
    </recommendedName>
</protein>
<evidence type="ECO:0000313" key="4">
    <source>
        <dbReference type="Proteomes" id="UP000179003"/>
    </source>
</evidence>
<keyword evidence="1" id="KW-0812">Transmembrane</keyword>
<dbReference type="GO" id="GO:0016020">
    <property type="term" value="C:membrane"/>
    <property type="evidence" value="ECO:0007669"/>
    <property type="project" value="InterPro"/>
</dbReference>
<organism evidence="3 4">
    <name type="scientific">Candidatus Campbellbacteria bacterium RIFOXYC2_FULL_35_25</name>
    <dbReference type="NCBI Taxonomy" id="1797582"/>
    <lineage>
        <taxon>Bacteria</taxon>
        <taxon>Candidatus Campbelliibacteriota</taxon>
    </lineage>
</organism>
<sequence length="136" mass="14729">MNIIVRAFFIAVTFVGWAVMSKYCRQNFAWSASIVFFFTAVPVLILSRATLLSIPVPDIKSFLILSVAGALNGFGVYFYSQTLERAGNQSGAFIVTVSVVMVMVAPLLAYFVNGEVINLKQTAGLVCAISAVYLLS</sequence>
<proteinExistence type="predicted"/>
<reference evidence="3 4" key="1">
    <citation type="journal article" date="2016" name="Nat. Commun.">
        <title>Thousands of microbial genomes shed light on interconnected biogeochemical processes in an aquifer system.</title>
        <authorList>
            <person name="Anantharaman K."/>
            <person name="Brown C.T."/>
            <person name="Hug L.A."/>
            <person name="Sharon I."/>
            <person name="Castelle C.J."/>
            <person name="Probst A.J."/>
            <person name="Thomas B.C."/>
            <person name="Singh A."/>
            <person name="Wilkins M.J."/>
            <person name="Karaoz U."/>
            <person name="Brodie E.L."/>
            <person name="Williams K.H."/>
            <person name="Hubbard S.S."/>
            <person name="Banfield J.F."/>
        </authorList>
    </citation>
    <scope>NUCLEOTIDE SEQUENCE [LARGE SCALE GENOMIC DNA]</scope>
</reference>
<keyword evidence="1" id="KW-1133">Transmembrane helix</keyword>
<dbReference type="Pfam" id="PF00892">
    <property type="entry name" value="EamA"/>
    <property type="match status" value="1"/>
</dbReference>
<feature type="domain" description="EamA" evidence="2">
    <location>
        <begin position="7"/>
        <end position="136"/>
    </location>
</feature>
<name>A0A1F5EJZ9_9BACT</name>
<feature type="transmembrane region" description="Helical" evidence="1">
    <location>
        <begin position="59"/>
        <end position="79"/>
    </location>
</feature>
<dbReference type="InterPro" id="IPR000620">
    <property type="entry name" value="EamA_dom"/>
</dbReference>
<evidence type="ECO:0000313" key="3">
    <source>
        <dbReference type="EMBL" id="OGD67660.1"/>
    </source>
</evidence>
<dbReference type="AlphaFoldDB" id="A0A1F5EJZ9"/>
<keyword evidence="1" id="KW-0472">Membrane</keyword>
<feature type="transmembrane region" description="Helical" evidence="1">
    <location>
        <begin position="28"/>
        <end position="47"/>
    </location>
</feature>
<feature type="transmembrane region" description="Helical" evidence="1">
    <location>
        <begin position="91"/>
        <end position="112"/>
    </location>
</feature>
<evidence type="ECO:0000256" key="1">
    <source>
        <dbReference type="SAM" id="Phobius"/>
    </source>
</evidence>
<accession>A0A1F5EJZ9</accession>